<dbReference type="AlphaFoldDB" id="A0A8J2JH62"/>
<feature type="region of interest" description="Disordered" evidence="1">
    <location>
        <begin position="1"/>
        <end position="40"/>
    </location>
</feature>
<evidence type="ECO:0000313" key="3">
    <source>
        <dbReference type="Proteomes" id="UP000708208"/>
    </source>
</evidence>
<evidence type="ECO:0000313" key="2">
    <source>
        <dbReference type="EMBL" id="CAG7719651.1"/>
    </source>
</evidence>
<feature type="compositionally biased region" description="Basic and acidic residues" evidence="1">
    <location>
        <begin position="8"/>
        <end position="34"/>
    </location>
</feature>
<name>A0A8J2JH62_9HEXA</name>
<keyword evidence="3" id="KW-1185">Reference proteome</keyword>
<evidence type="ECO:0000256" key="1">
    <source>
        <dbReference type="SAM" id="MobiDB-lite"/>
    </source>
</evidence>
<feature type="non-terminal residue" evidence="2">
    <location>
        <position position="1"/>
    </location>
</feature>
<sequence length="61" mass="6838">HFPTPPEDDPHTGVQDGHEGQREEKKDEGVDHVKSPRVIEGPLGRTNYLHVVDTIGLTWDV</sequence>
<dbReference type="Proteomes" id="UP000708208">
    <property type="component" value="Unassembled WGS sequence"/>
</dbReference>
<dbReference type="EMBL" id="CAJVCH010063272">
    <property type="protein sequence ID" value="CAG7719651.1"/>
    <property type="molecule type" value="Genomic_DNA"/>
</dbReference>
<comment type="caution">
    <text evidence="2">The sequence shown here is derived from an EMBL/GenBank/DDBJ whole genome shotgun (WGS) entry which is preliminary data.</text>
</comment>
<protein>
    <submittedName>
        <fullName evidence="2">Uncharacterized protein</fullName>
    </submittedName>
</protein>
<proteinExistence type="predicted"/>
<organism evidence="2 3">
    <name type="scientific">Allacma fusca</name>
    <dbReference type="NCBI Taxonomy" id="39272"/>
    <lineage>
        <taxon>Eukaryota</taxon>
        <taxon>Metazoa</taxon>
        <taxon>Ecdysozoa</taxon>
        <taxon>Arthropoda</taxon>
        <taxon>Hexapoda</taxon>
        <taxon>Collembola</taxon>
        <taxon>Symphypleona</taxon>
        <taxon>Sminthuridae</taxon>
        <taxon>Allacma</taxon>
    </lineage>
</organism>
<reference evidence="2" key="1">
    <citation type="submission" date="2021-06" db="EMBL/GenBank/DDBJ databases">
        <authorList>
            <person name="Hodson N. C."/>
            <person name="Mongue J. A."/>
            <person name="Jaron S. K."/>
        </authorList>
    </citation>
    <scope>NUCLEOTIDE SEQUENCE</scope>
</reference>
<accession>A0A8J2JH62</accession>
<gene>
    <name evidence="2" type="ORF">AFUS01_LOCUS8966</name>
</gene>